<keyword evidence="2" id="KW-1185">Reference proteome</keyword>
<sequence>AALMGFVMNAAFLFSGTVSTNAQMLILEVLVLVAAANAGKIGLDYFVLPYLRKLFHKKDAGTQTPAPKQPLNVKRTA</sequence>
<dbReference type="EMBL" id="JBHTKZ010000031">
    <property type="protein sequence ID" value="MFD1182749.1"/>
    <property type="molecule type" value="Genomic_DNA"/>
</dbReference>
<proteinExistence type="predicted"/>
<gene>
    <name evidence="1" type="ORF">ACFQ2Z_15425</name>
</gene>
<evidence type="ECO:0000313" key="1">
    <source>
        <dbReference type="EMBL" id="MFD1182749.1"/>
    </source>
</evidence>
<evidence type="ECO:0000313" key="2">
    <source>
        <dbReference type="Proteomes" id="UP001597211"/>
    </source>
</evidence>
<feature type="non-terminal residue" evidence="1">
    <location>
        <position position="1"/>
    </location>
</feature>
<dbReference type="Proteomes" id="UP001597211">
    <property type="component" value="Unassembled WGS sequence"/>
</dbReference>
<name>A0ABW3SD98_9BACL</name>
<accession>A0ABW3SD98</accession>
<protein>
    <submittedName>
        <fullName evidence="1">Crp/Fnr family transcriptional regulator</fullName>
    </submittedName>
</protein>
<comment type="caution">
    <text evidence="1">The sequence shown here is derived from an EMBL/GenBank/DDBJ whole genome shotgun (WGS) entry which is preliminary data.</text>
</comment>
<reference evidence="2" key="1">
    <citation type="journal article" date="2019" name="Int. J. Syst. Evol. Microbiol.">
        <title>The Global Catalogue of Microorganisms (GCM) 10K type strain sequencing project: providing services to taxonomists for standard genome sequencing and annotation.</title>
        <authorList>
            <consortium name="The Broad Institute Genomics Platform"/>
            <consortium name="The Broad Institute Genome Sequencing Center for Infectious Disease"/>
            <person name="Wu L."/>
            <person name="Ma J."/>
        </authorList>
    </citation>
    <scope>NUCLEOTIDE SEQUENCE [LARGE SCALE GENOMIC DNA]</scope>
    <source>
        <strain evidence="2">CCUG 48216</strain>
    </source>
</reference>
<organism evidence="1 2">
    <name type="scientific">Paenibacillus timonensis</name>
    <dbReference type="NCBI Taxonomy" id="225915"/>
    <lineage>
        <taxon>Bacteria</taxon>
        <taxon>Bacillati</taxon>
        <taxon>Bacillota</taxon>
        <taxon>Bacilli</taxon>
        <taxon>Bacillales</taxon>
        <taxon>Paenibacillaceae</taxon>
        <taxon>Paenibacillus</taxon>
    </lineage>
</organism>